<comment type="caution">
    <text evidence="1">The sequence shown here is derived from an EMBL/GenBank/DDBJ whole genome shotgun (WGS) entry which is preliminary data.</text>
</comment>
<dbReference type="AlphaFoldDB" id="A0AA36H773"/>
<evidence type="ECO:0000313" key="2">
    <source>
        <dbReference type="Proteomes" id="UP001176961"/>
    </source>
</evidence>
<dbReference type="Proteomes" id="UP001176961">
    <property type="component" value="Unassembled WGS sequence"/>
</dbReference>
<gene>
    <name evidence="1" type="ORF">CYNAS_LOCUS17261</name>
</gene>
<name>A0AA36H773_CYLNA</name>
<evidence type="ECO:0000313" key="1">
    <source>
        <dbReference type="EMBL" id="CAJ0605278.1"/>
    </source>
</evidence>
<dbReference type="EMBL" id="CATQJL010000316">
    <property type="protein sequence ID" value="CAJ0605278.1"/>
    <property type="molecule type" value="Genomic_DNA"/>
</dbReference>
<reference evidence="1" key="1">
    <citation type="submission" date="2023-07" db="EMBL/GenBank/DDBJ databases">
        <authorList>
            <consortium name="CYATHOMIX"/>
        </authorList>
    </citation>
    <scope>NUCLEOTIDE SEQUENCE</scope>
    <source>
        <strain evidence="1">N/A</strain>
    </source>
</reference>
<protein>
    <submittedName>
        <fullName evidence="1">Uncharacterized protein</fullName>
    </submittedName>
</protein>
<sequence length="258" mass="29326">MDTENVSFYDSIERRIERLRKDLKRVPGEISSEMTKHRISARCKEKYETFVREKVRELSGELNEVAEQCCSIEDERDRMSEAMKTLAPAVQSKADWSAVRTKLEQLCVGITQFAFKGQRRGTKSRRDIDIGTKIKFHRKGHICSDAEALKAVLKLAYDTCIEWTDFLCNTDAITKHARIEGHSIERSYNEGLQAFRREIEGLSMKELPTKSGPVGYATFEGGSLIERDGIRGRVATKVATTLLDCLTYLKNGAHTKPE</sequence>
<keyword evidence="2" id="KW-1185">Reference proteome</keyword>
<proteinExistence type="predicted"/>
<organism evidence="1 2">
    <name type="scientific">Cylicocyclus nassatus</name>
    <name type="common">Nematode worm</name>
    <dbReference type="NCBI Taxonomy" id="53992"/>
    <lineage>
        <taxon>Eukaryota</taxon>
        <taxon>Metazoa</taxon>
        <taxon>Ecdysozoa</taxon>
        <taxon>Nematoda</taxon>
        <taxon>Chromadorea</taxon>
        <taxon>Rhabditida</taxon>
        <taxon>Rhabditina</taxon>
        <taxon>Rhabditomorpha</taxon>
        <taxon>Strongyloidea</taxon>
        <taxon>Strongylidae</taxon>
        <taxon>Cylicocyclus</taxon>
    </lineage>
</organism>
<accession>A0AA36H773</accession>